<keyword evidence="4" id="KW-0732">Signal</keyword>
<feature type="domain" description="Carboxylesterase type B" evidence="5">
    <location>
        <begin position="32"/>
        <end position="351"/>
    </location>
</feature>
<name>A0A8H4TFV1_9HYPO</name>
<dbReference type="GO" id="GO:0052689">
    <property type="term" value="F:carboxylic ester hydrolase activity"/>
    <property type="evidence" value="ECO:0007669"/>
    <property type="project" value="TreeGrafter"/>
</dbReference>
<dbReference type="PROSITE" id="PS00941">
    <property type="entry name" value="CARBOXYLESTERASE_B_2"/>
    <property type="match status" value="1"/>
</dbReference>
<dbReference type="Proteomes" id="UP000604273">
    <property type="component" value="Unassembled WGS sequence"/>
</dbReference>
<dbReference type="PANTHER" id="PTHR43918">
    <property type="entry name" value="ACETYLCHOLINESTERASE"/>
    <property type="match status" value="1"/>
</dbReference>
<evidence type="ECO:0000256" key="3">
    <source>
        <dbReference type="SAM" id="MobiDB-lite"/>
    </source>
</evidence>
<protein>
    <recommendedName>
        <fullName evidence="5">Carboxylesterase type B domain-containing protein</fullName>
    </recommendedName>
</protein>
<evidence type="ECO:0000259" key="5">
    <source>
        <dbReference type="Pfam" id="PF00135"/>
    </source>
</evidence>
<feature type="chain" id="PRO_5034096375" description="Carboxylesterase type B domain-containing protein" evidence="4">
    <location>
        <begin position="21"/>
        <end position="790"/>
    </location>
</feature>
<dbReference type="PROSITE" id="PS51257">
    <property type="entry name" value="PROKAR_LIPOPROTEIN"/>
    <property type="match status" value="1"/>
</dbReference>
<feature type="signal peptide" evidence="4">
    <location>
        <begin position="1"/>
        <end position="20"/>
    </location>
</feature>
<evidence type="ECO:0000256" key="2">
    <source>
        <dbReference type="ARBA" id="ARBA00022801"/>
    </source>
</evidence>
<dbReference type="PANTHER" id="PTHR43918:SF4">
    <property type="entry name" value="CARBOXYLIC ESTER HYDROLASE"/>
    <property type="match status" value="1"/>
</dbReference>
<evidence type="ECO:0000313" key="6">
    <source>
        <dbReference type="EMBL" id="KAF4957098.1"/>
    </source>
</evidence>
<organism evidence="6 7">
    <name type="scientific">Fusarium gaditjirri</name>
    <dbReference type="NCBI Taxonomy" id="282569"/>
    <lineage>
        <taxon>Eukaryota</taxon>
        <taxon>Fungi</taxon>
        <taxon>Dikarya</taxon>
        <taxon>Ascomycota</taxon>
        <taxon>Pezizomycotina</taxon>
        <taxon>Sordariomycetes</taxon>
        <taxon>Hypocreomycetidae</taxon>
        <taxon>Hypocreales</taxon>
        <taxon>Nectriaceae</taxon>
        <taxon>Fusarium</taxon>
        <taxon>Fusarium nisikadoi species complex</taxon>
    </lineage>
</organism>
<gene>
    <name evidence="6" type="ORF">FGADI_3317</name>
</gene>
<keyword evidence="7" id="KW-1185">Reference proteome</keyword>
<dbReference type="PROSITE" id="PS00122">
    <property type="entry name" value="CARBOXYLESTERASE_B_1"/>
    <property type="match status" value="1"/>
</dbReference>
<accession>A0A8H4TFV1</accession>
<dbReference type="Pfam" id="PF00135">
    <property type="entry name" value="COesterase"/>
    <property type="match status" value="2"/>
</dbReference>
<dbReference type="OrthoDB" id="408631at2759"/>
<evidence type="ECO:0000256" key="1">
    <source>
        <dbReference type="ARBA" id="ARBA00005964"/>
    </source>
</evidence>
<reference evidence="6" key="2">
    <citation type="submission" date="2020-05" db="EMBL/GenBank/DDBJ databases">
        <authorList>
            <person name="Kim H.-S."/>
            <person name="Proctor R.H."/>
            <person name="Brown D.W."/>
        </authorList>
    </citation>
    <scope>NUCLEOTIDE SEQUENCE</scope>
    <source>
        <strain evidence="6">NRRL 45417</strain>
    </source>
</reference>
<dbReference type="InterPro" id="IPR019819">
    <property type="entry name" value="Carboxylesterase_B_CS"/>
</dbReference>
<dbReference type="InterPro" id="IPR029058">
    <property type="entry name" value="AB_hydrolase_fold"/>
</dbReference>
<comment type="caution">
    <text evidence="6">The sequence shown here is derived from an EMBL/GenBank/DDBJ whole genome shotgun (WGS) entry which is preliminary data.</text>
</comment>
<dbReference type="EMBL" id="JABFAI010000074">
    <property type="protein sequence ID" value="KAF4957098.1"/>
    <property type="molecule type" value="Genomic_DNA"/>
</dbReference>
<dbReference type="AlphaFoldDB" id="A0A8H4TFV1"/>
<dbReference type="Gene3D" id="3.40.50.1820">
    <property type="entry name" value="alpha/beta hydrolase"/>
    <property type="match status" value="2"/>
</dbReference>
<reference evidence="6" key="1">
    <citation type="journal article" date="2020" name="BMC Genomics">
        <title>Correction to: Identification and distribution of gene clusters required for synthesis of sphingolipid metabolism inhibitors in diverse species of the filamentous fungus Fusarium.</title>
        <authorList>
            <person name="Kim H.S."/>
            <person name="Lohmar J.M."/>
            <person name="Busman M."/>
            <person name="Brown D.W."/>
            <person name="Naumann T.A."/>
            <person name="Divon H.H."/>
            <person name="Lysoe E."/>
            <person name="Uhlig S."/>
            <person name="Proctor R.H."/>
        </authorList>
    </citation>
    <scope>NUCLEOTIDE SEQUENCE</scope>
    <source>
        <strain evidence="6">NRRL 45417</strain>
    </source>
</reference>
<sequence>MKSLASFVAVALAACTVTDARGLHYQSDAPLNIKTTSGHLSGFINKTAPHVRQFLGVAYAEPPLKSLRFQPPKRKHSSEHVSAKKYAPSCKQIISKNPTVYTEHMTQFLINGGDSEDCLYLNVYAPLKPTAKKLPVFIYIPGGGFTGGGADSLYKIPDKWIQKTQSHIVVTMNYRVNLFGFPNAAAAQQNVGLLDQRMVVEWTRDNIEAFGGDIHKMTLWGQSAGAGSVGMYGYAYPKDLIVKGLISDSGAPAMLAKAYGNHSSFDTLADKVGCKGLEGKKQLSCMQKVDASKLQKVYSETPTISFTPVGDNITAFSNTTDRLARGLVTRVPWIFGNNANEGAGFGTYDPNGVTPAQTAIGLQAIVCPVAAEVKNRVKYGYPTYRYYYTGNFSNITPLPWIGATHSAELPLLFGTHYEYRGNSTEYEWEVAEGMQSLWLSFANNPWKNPQAGKVTWPLYKHNENKMAVFAEAGKKWFQLGKGSLTETQCNPIIQHHQKVMLASHQGSLALATAEYAALQPPPKSQFEPALAKLASFTVHNLSSTPQSFVLLGSIPEVVSANGAPEGTFRHGVYQASRIVAAKTGSYTFVLPAANPLAWACTLGDPPDVIVVTGRARETLKDGVQLFVSDYTLLATKDTERRSCEMTMPEGSEPRFKTEKELGTGGRKSRPGMEEGIIDIQVDSTFITHHPDRPFIGLGAPDPHNPYRIIPVCTWDAQPGVLYILKPSLDTWKVARRSAQPGEIVESQLVPTAQEIKFDVQSDSHQVFFQDTNLFVGAAYAIMDEPFNEDD</sequence>
<keyword evidence="2" id="KW-0378">Hydrolase</keyword>
<feature type="compositionally biased region" description="Basic and acidic residues" evidence="3">
    <location>
        <begin position="651"/>
        <end position="661"/>
    </location>
</feature>
<dbReference type="InterPro" id="IPR050654">
    <property type="entry name" value="AChE-related_enzymes"/>
</dbReference>
<dbReference type="InterPro" id="IPR019826">
    <property type="entry name" value="Carboxylesterase_B_AS"/>
</dbReference>
<feature type="region of interest" description="Disordered" evidence="3">
    <location>
        <begin position="643"/>
        <end position="671"/>
    </location>
</feature>
<dbReference type="InterPro" id="IPR002018">
    <property type="entry name" value="CarbesteraseB"/>
</dbReference>
<evidence type="ECO:0000313" key="7">
    <source>
        <dbReference type="Proteomes" id="UP000604273"/>
    </source>
</evidence>
<feature type="domain" description="Carboxylesterase type B" evidence="5">
    <location>
        <begin position="362"/>
        <end position="469"/>
    </location>
</feature>
<evidence type="ECO:0000256" key="4">
    <source>
        <dbReference type="SAM" id="SignalP"/>
    </source>
</evidence>
<proteinExistence type="inferred from homology"/>
<comment type="similarity">
    <text evidence="1">Belongs to the type-B carboxylesterase/lipase family.</text>
</comment>
<dbReference type="SUPFAM" id="SSF53474">
    <property type="entry name" value="alpha/beta-Hydrolases"/>
    <property type="match status" value="1"/>
</dbReference>